<reference evidence="3" key="1">
    <citation type="submission" date="2023-10" db="EMBL/GenBank/DDBJ databases">
        <authorList>
            <person name="Hackl T."/>
        </authorList>
    </citation>
    <scope>NUCLEOTIDE SEQUENCE</scope>
</reference>
<feature type="compositionally biased region" description="Polar residues" evidence="1">
    <location>
        <begin position="706"/>
        <end position="720"/>
    </location>
</feature>
<evidence type="ECO:0000313" key="4">
    <source>
        <dbReference type="Proteomes" id="UP001295740"/>
    </source>
</evidence>
<feature type="region of interest" description="Disordered" evidence="1">
    <location>
        <begin position="842"/>
        <end position="888"/>
    </location>
</feature>
<dbReference type="Pfam" id="PF06741">
    <property type="entry name" value="LsmAD"/>
    <property type="match status" value="1"/>
</dbReference>
<feature type="region of interest" description="Disordered" evidence="1">
    <location>
        <begin position="1036"/>
        <end position="1114"/>
    </location>
</feature>
<evidence type="ECO:0000256" key="1">
    <source>
        <dbReference type="SAM" id="MobiDB-lite"/>
    </source>
</evidence>
<feature type="region of interest" description="Disordered" evidence="1">
    <location>
        <begin position="556"/>
        <end position="600"/>
    </location>
</feature>
<comment type="caution">
    <text evidence="3">The sequence shown here is derived from an EMBL/GenBank/DDBJ whole genome shotgun (WGS) entry which is preliminary data.</text>
</comment>
<organism evidence="3 4">
    <name type="scientific">Anthostomella pinea</name>
    <dbReference type="NCBI Taxonomy" id="933095"/>
    <lineage>
        <taxon>Eukaryota</taxon>
        <taxon>Fungi</taxon>
        <taxon>Dikarya</taxon>
        <taxon>Ascomycota</taxon>
        <taxon>Pezizomycotina</taxon>
        <taxon>Sordariomycetes</taxon>
        <taxon>Xylariomycetidae</taxon>
        <taxon>Xylariales</taxon>
        <taxon>Xylariaceae</taxon>
        <taxon>Anthostomella</taxon>
    </lineage>
</organism>
<dbReference type="GO" id="GO:0003729">
    <property type="term" value="F:mRNA binding"/>
    <property type="evidence" value="ECO:0007669"/>
    <property type="project" value="TreeGrafter"/>
</dbReference>
<gene>
    <name evidence="3" type="ORF">KHLLAP_LOCUS12202</name>
</gene>
<name>A0AAI8YNU8_9PEZI</name>
<protein>
    <submittedName>
        <fullName evidence="3">Uu.00g073590.m01.CDS01</fullName>
    </submittedName>
</protein>
<feature type="compositionally biased region" description="Low complexity" evidence="1">
    <location>
        <begin position="1"/>
        <end position="80"/>
    </location>
</feature>
<feature type="compositionally biased region" description="Polar residues" evidence="1">
    <location>
        <begin position="583"/>
        <end position="595"/>
    </location>
</feature>
<feature type="compositionally biased region" description="Polar residues" evidence="1">
    <location>
        <begin position="438"/>
        <end position="469"/>
    </location>
</feature>
<feature type="region of interest" description="Disordered" evidence="1">
    <location>
        <begin position="769"/>
        <end position="795"/>
    </location>
</feature>
<dbReference type="PANTHER" id="PTHR12854:SF7">
    <property type="entry name" value="ATAXIN-2 HOMOLOG"/>
    <property type="match status" value="1"/>
</dbReference>
<proteinExistence type="predicted"/>
<feature type="compositionally biased region" description="Polar residues" evidence="1">
    <location>
        <begin position="1036"/>
        <end position="1062"/>
    </location>
</feature>
<evidence type="ECO:0000313" key="3">
    <source>
        <dbReference type="EMBL" id="CAJ2511734.1"/>
    </source>
</evidence>
<dbReference type="InterPro" id="IPR045117">
    <property type="entry name" value="ATXN2-like"/>
</dbReference>
<evidence type="ECO:0000259" key="2">
    <source>
        <dbReference type="SMART" id="SM01272"/>
    </source>
</evidence>
<dbReference type="Proteomes" id="UP001295740">
    <property type="component" value="Unassembled WGS sequence"/>
</dbReference>
<feature type="compositionally biased region" description="Low complexity" evidence="1">
    <location>
        <begin position="419"/>
        <end position="437"/>
    </location>
</feature>
<feature type="domain" description="LsmAD" evidence="2">
    <location>
        <begin position="288"/>
        <end position="362"/>
    </location>
</feature>
<keyword evidence="4" id="KW-1185">Reference proteome</keyword>
<feature type="region of interest" description="Disordered" evidence="1">
    <location>
        <begin position="1"/>
        <end position="158"/>
    </location>
</feature>
<dbReference type="PANTHER" id="PTHR12854">
    <property type="entry name" value="ATAXIN 2-RELATED"/>
    <property type="match status" value="1"/>
</dbReference>
<feature type="region of interest" description="Disordered" evidence="1">
    <location>
        <begin position="682"/>
        <end position="730"/>
    </location>
</feature>
<dbReference type="GO" id="GO:0010494">
    <property type="term" value="C:cytoplasmic stress granule"/>
    <property type="evidence" value="ECO:0007669"/>
    <property type="project" value="TreeGrafter"/>
</dbReference>
<feature type="region of interest" description="Disordered" evidence="1">
    <location>
        <begin position="997"/>
        <end position="1021"/>
    </location>
</feature>
<dbReference type="EMBL" id="CAUWAG010000018">
    <property type="protein sequence ID" value="CAJ2511734.1"/>
    <property type="molecule type" value="Genomic_DNA"/>
</dbReference>
<feature type="region of interest" description="Disordered" evidence="1">
    <location>
        <begin position="180"/>
        <end position="202"/>
    </location>
</feature>
<feature type="compositionally biased region" description="Polar residues" evidence="1">
    <location>
        <begin position="1012"/>
        <end position="1021"/>
    </location>
</feature>
<dbReference type="AlphaFoldDB" id="A0AAI8YNU8"/>
<dbReference type="InterPro" id="IPR009604">
    <property type="entry name" value="LsmAD_domain"/>
</dbReference>
<dbReference type="GO" id="GO:0034063">
    <property type="term" value="P:stress granule assembly"/>
    <property type="evidence" value="ECO:0007669"/>
    <property type="project" value="TreeGrafter"/>
</dbReference>
<accession>A0AAI8YNU8</accession>
<dbReference type="SMART" id="SM01272">
    <property type="entry name" value="LsmAD"/>
    <property type="match status" value="1"/>
</dbReference>
<sequence length="1114" mass="119769">MAASITILTTTPSSPKNSTSTSKAPSPAAAAAASSTRPNSTGASARSVIAPLSSSSSSFAKLGSSFHTGSSKSKSASATKSKLDQADWRASATSTASLPRPSATQQQKKQSKKEKKATASAEGAVTSTSRQPGSALHSLSSHDKQALPSPLHQGERVRVALTDDREFEGLVTTSTEATYTLRMVQQKKPNNPTNGNHSKDISNMSMQKRDISDARAMGGNTAKGDAKANGTPAGFRTDTAISSARPGRERILQPWVAPSGSDGADMPLERPTTGRREWDQFDANKQQFGITTTYDENIYTTPINKNHPDYNKRMAAADRTAREIERSAAATSHVAEERKMDYAGGEDVGGDEEDKYGAVNRQNFPPSGNPGKYTHPGARRAPTGATNVKGAPVDPAIISSQLAKPEDNKARTVPKGDVTTAPAATQTPEPKAEATTESLQKSSDVKLANQNSNSASMRPSAATSRTMSPQAKDGQNVAPSATETVTQDVYNHFKSFANQQRAHAEVARSKKAKLDKEVKLTELKKFANSFKLPTPVPVDLIGIIAKDPAKQRQIQAKAERDAAEVTKRKEAEAVAKDKKTPTVKDSQPSTTTQPLPENKARTLANVPATIAAPSGTPNRPPGGRMPTHYASYANNRPPQHMPQAGRQGGLSSRIRALEKQNVHPELRMPPTGAPSGPARLGVPSHMGGKLNPNSHEFRPNAFAPSFSPNGHPSAGSSPRSAINHANDAHHGATPATATIIKISKNKAVKPKKCNVLAFAKTIQPPETKNWSENAGLRPSYDTPPTWRSRTDDEKADSTMRLTYEEYFERQPFNAQPTPNPPHIIPQHVAHQHQLPLHMQHGGLNAGQRHSPHVPHIQMQPGQHPPVPHASFNGGDDHRMMHSNSQQSFSSPRMAQMQMAYPPPVMHTTPQMAYNQHGMQPYMGPGAPQMNQYNRSLSNNAQYLPQQPGGMSAHMMMQPQFMGSQGMITGPPQMPMYPGAQPYMGPGGTPQPMPGANGYPSPGRPSAPMMVHQGSQQGQPVYAQSPNMSYQQPFVPQQGQMNNMRPYNNAGPQQFGTSPQQMHQYGGPPHRNGSNNFNKNYQGHNQHNQHHGPQGGHAVPTGPQARASDGQDEAK</sequence>
<feature type="compositionally biased region" description="Polar residues" evidence="1">
    <location>
        <begin position="187"/>
        <end position="202"/>
    </location>
</feature>
<feature type="compositionally biased region" description="Basic and acidic residues" evidence="1">
    <location>
        <begin position="557"/>
        <end position="582"/>
    </location>
</feature>
<feature type="region of interest" description="Disordered" evidence="1">
    <location>
        <begin position="610"/>
        <end position="629"/>
    </location>
</feature>
<feature type="region of interest" description="Disordered" evidence="1">
    <location>
        <begin position="343"/>
        <end position="480"/>
    </location>
</feature>